<protein>
    <submittedName>
        <fullName evidence="2">Triple gene block 2 protein</fullName>
    </submittedName>
</protein>
<keyword evidence="1" id="KW-1133">Transmembrane helix</keyword>
<proteinExistence type="predicted"/>
<gene>
    <name evidence="2" type="primary">ORF3</name>
</gene>
<name>A0A8T9JFI3_9VIRU</name>
<keyword evidence="1" id="KW-0812">Transmembrane</keyword>
<accession>A0A8T9JFI3</accession>
<evidence type="ECO:0000256" key="1">
    <source>
        <dbReference type="SAM" id="Phobius"/>
    </source>
</evidence>
<organism evidence="2">
    <name type="scientific">Sutera flower mottle virus</name>
    <dbReference type="NCBI Taxonomy" id="2931829"/>
    <lineage>
        <taxon>Viruses</taxon>
        <taxon>Riboviria</taxon>
    </lineage>
</organism>
<dbReference type="InterPro" id="IPR001896">
    <property type="entry name" value="Plant_vir_prot"/>
</dbReference>
<evidence type="ECO:0000313" key="3">
    <source>
        <dbReference type="EMBL" id="UOF93378.1"/>
    </source>
</evidence>
<dbReference type="Pfam" id="PF01307">
    <property type="entry name" value="Plant_vir_prot"/>
    <property type="match status" value="1"/>
</dbReference>
<dbReference type="EMBL" id="ON012583">
    <property type="protein sequence ID" value="UOF93373.1"/>
    <property type="molecule type" value="Genomic_RNA"/>
</dbReference>
<sequence length="109" mass="11613">MSSAHHLTPPADFSKPLLALACGISLAIITLSLTRSTLPFSGDPNHSLPFGGLYKDGTKTILFNKPGTSTKTNHTAWALGAIFCLTAIITARALADHTHRVCRCCSKLH</sequence>
<keyword evidence="1" id="KW-0472">Membrane</keyword>
<dbReference type="EMBL" id="ON012584">
    <property type="protein sequence ID" value="UOF93378.1"/>
    <property type="molecule type" value="Genomic_RNA"/>
</dbReference>
<reference evidence="2" key="1">
    <citation type="submission" date="2022-03" db="EMBL/GenBank/DDBJ databases">
        <title>Plant Virus Collection isolate.</title>
        <authorList>
            <person name="Knierim D."/>
            <person name="Margaria P."/>
            <person name="Menzel W."/>
            <person name="Winter S."/>
        </authorList>
    </citation>
    <scope>NUCLEOTIDE SEQUENCE</scope>
    <source>
        <strain evidence="2">DSMZ PV-1287</strain>
        <strain evidence="3">DSMZ PV-1303</strain>
    </source>
</reference>
<evidence type="ECO:0000313" key="2">
    <source>
        <dbReference type="EMBL" id="UOF93373.1"/>
    </source>
</evidence>
<feature type="transmembrane region" description="Helical" evidence="1">
    <location>
        <begin position="76"/>
        <end position="95"/>
    </location>
</feature>